<keyword evidence="6 8" id="KW-0408">Iron</keyword>
<evidence type="ECO:0000313" key="10">
    <source>
        <dbReference type="Proteomes" id="UP000542125"/>
    </source>
</evidence>
<dbReference type="AlphaFoldDB" id="A0A7Y9IRH7"/>
<proteinExistence type="inferred from homology"/>
<comment type="cofactor">
    <cofactor evidence="1 8">
        <name>heme</name>
        <dbReference type="ChEBI" id="CHEBI:30413"/>
    </cofactor>
</comment>
<keyword evidence="5 9" id="KW-0560">Oxidoreductase</keyword>
<keyword evidence="4 8" id="KW-0479">Metal-binding</keyword>
<evidence type="ECO:0000256" key="7">
    <source>
        <dbReference type="ARBA" id="ARBA00023033"/>
    </source>
</evidence>
<dbReference type="PANTHER" id="PTHR24286">
    <property type="entry name" value="CYTOCHROME P450 26"/>
    <property type="match status" value="1"/>
</dbReference>
<evidence type="ECO:0000256" key="1">
    <source>
        <dbReference type="ARBA" id="ARBA00001971"/>
    </source>
</evidence>
<comment type="similarity">
    <text evidence="2">Belongs to the cytochrome P450 family.</text>
</comment>
<dbReference type="PANTHER" id="PTHR24286:SF24">
    <property type="entry name" value="LANOSTEROL 14-ALPHA DEMETHYLASE"/>
    <property type="match status" value="1"/>
</dbReference>
<dbReference type="GO" id="GO:0016125">
    <property type="term" value="P:sterol metabolic process"/>
    <property type="evidence" value="ECO:0007669"/>
    <property type="project" value="TreeGrafter"/>
</dbReference>
<organism evidence="9 10">
    <name type="scientific">Pigmentiphaga litoralis</name>
    <dbReference type="NCBI Taxonomy" id="516702"/>
    <lineage>
        <taxon>Bacteria</taxon>
        <taxon>Pseudomonadati</taxon>
        <taxon>Pseudomonadota</taxon>
        <taxon>Betaproteobacteria</taxon>
        <taxon>Burkholderiales</taxon>
        <taxon>Alcaligenaceae</taxon>
        <taxon>Pigmentiphaga</taxon>
    </lineage>
</organism>
<dbReference type="GO" id="GO:0016705">
    <property type="term" value="F:oxidoreductase activity, acting on paired donors, with incorporation or reduction of molecular oxygen"/>
    <property type="evidence" value="ECO:0007669"/>
    <property type="project" value="InterPro"/>
</dbReference>
<evidence type="ECO:0000256" key="2">
    <source>
        <dbReference type="ARBA" id="ARBA00010617"/>
    </source>
</evidence>
<evidence type="ECO:0000313" key="9">
    <source>
        <dbReference type="EMBL" id="NYE81606.1"/>
    </source>
</evidence>
<feature type="binding site" description="axial binding residue" evidence="8">
    <location>
        <position position="360"/>
    </location>
    <ligand>
        <name>heme</name>
        <dbReference type="ChEBI" id="CHEBI:30413"/>
    </ligand>
    <ligandPart>
        <name>Fe</name>
        <dbReference type="ChEBI" id="CHEBI:18248"/>
    </ligandPart>
</feature>
<dbReference type="EMBL" id="JACBYR010000001">
    <property type="protein sequence ID" value="NYE81606.1"/>
    <property type="molecule type" value="Genomic_DNA"/>
</dbReference>
<dbReference type="GO" id="GO:0005506">
    <property type="term" value="F:iron ion binding"/>
    <property type="evidence" value="ECO:0007669"/>
    <property type="project" value="InterPro"/>
</dbReference>
<dbReference type="RefSeq" id="WP_257022234.1">
    <property type="nucleotide sequence ID" value="NZ_JACBYR010000001.1"/>
</dbReference>
<reference evidence="9 10" key="1">
    <citation type="submission" date="2020-07" db="EMBL/GenBank/DDBJ databases">
        <title>Genomic Encyclopedia of Type Strains, Phase IV (KMG-V): Genome sequencing to study the core and pangenomes of soil and plant-associated prokaryotes.</title>
        <authorList>
            <person name="Whitman W."/>
        </authorList>
    </citation>
    <scope>NUCLEOTIDE SEQUENCE [LARGE SCALE GENOMIC DNA]</scope>
    <source>
        <strain evidence="9 10">SAS40</strain>
    </source>
</reference>
<dbReference type="GO" id="GO:0020037">
    <property type="term" value="F:heme binding"/>
    <property type="evidence" value="ECO:0007669"/>
    <property type="project" value="InterPro"/>
</dbReference>
<sequence length="423" mass="46975">MLATMPRDGRLESTLAMLADPYRYISSQCRRLGTEAFEARIMLQPTICFSGAQAAAVFYDTDRFRRATAAPEPVRATLFGKVTVQNLDADAHRVRKAMFVDVLNAAAVQSLVQHTSREWHAALSGGTAQPLYELTHCVLTRAVCRWAGVPLSREEAPRRQGQLVALFDDAARNVASHFRARTARGQAERWLAGVIDNVRAGRYTPPADSVLAAVARHRDADGQAMPSHVAAAELLNVLRPVVAVSVYIVFVAHALAMHPACTRRLADGDRRFKLAFVQEIRRHYPFFPAVVARATRDFEWNGLRIERGRRALLDLYGTNHDPRTWDMPERFDPARFLDRALGPFDLVPQGGADVRTHHRCPGEDVTTALMSLFTDHLLRSEVIPGDTELDWRRLPALPRGRILVKARAGIRQAGLADLGMGAA</sequence>
<evidence type="ECO:0000256" key="3">
    <source>
        <dbReference type="ARBA" id="ARBA00022617"/>
    </source>
</evidence>
<evidence type="ECO:0000256" key="4">
    <source>
        <dbReference type="ARBA" id="ARBA00022723"/>
    </source>
</evidence>
<evidence type="ECO:0000256" key="8">
    <source>
        <dbReference type="PIRSR" id="PIRSR602401-1"/>
    </source>
</evidence>
<keyword evidence="3 8" id="KW-0349">Heme</keyword>
<keyword evidence="7" id="KW-0503">Monooxygenase</keyword>
<protein>
    <submittedName>
        <fullName evidence="9">Fatty-acid peroxygenase</fullName>
        <ecNumber evidence="9">1.11.2.4</ecNumber>
    </submittedName>
</protein>
<dbReference type="SUPFAM" id="SSF48264">
    <property type="entry name" value="Cytochrome P450"/>
    <property type="match status" value="1"/>
</dbReference>
<evidence type="ECO:0000256" key="5">
    <source>
        <dbReference type="ARBA" id="ARBA00023002"/>
    </source>
</evidence>
<dbReference type="Pfam" id="PF00067">
    <property type="entry name" value="p450"/>
    <property type="match status" value="1"/>
</dbReference>
<dbReference type="Proteomes" id="UP000542125">
    <property type="component" value="Unassembled WGS sequence"/>
</dbReference>
<gene>
    <name evidence="9" type="ORF">FHW18_000877</name>
</gene>
<dbReference type="InterPro" id="IPR036396">
    <property type="entry name" value="Cyt_P450_sf"/>
</dbReference>
<dbReference type="GO" id="GO:0004497">
    <property type="term" value="F:monooxygenase activity"/>
    <property type="evidence" value="ECO:0007669"/>
    <property type="project" value="UniProtKB-KW"/>
</dbReference>
<accession>A0A7Y9IRH7</accession>
<dbReference type="Gene3D" id="1.10.630.10">
    <property type="entry name" value="Cytochrome P450"/>
    <property type="match status" value="1"/>
</dbReference>
<comment type="caution">
    <text evidence="9">The sequence shown here is derived from an EMBL/GenBank/DDBJ whole genome shotgun (WGS) entry which is preliminary data.</text>
</comment>
<name>A0A7Y9IRH7_9BURK</name>
<dbReference type="InterPro" id="IPR001128">
    <property type="entry name" value="Cyt_P450"/>
</dbReference>
<keyword evidence="10" id="KW-1185">Reference proteome</keyword>
<dbReference type="CDD" id="cd11067">
    <property type="entry name" value="CYP152"/>
    <property type="match status" value="1"/>
</dbReference>
<evidence type="ECO:0000256" key="6">
    <source>
        <dbReference type="ARBA" id="ARBA00023004"/>
    </source>
</evidence>
<dbReference type="PRINTS" id="PR00463">
    <property type="entry name" value="EP450I"/>
</dbReference>
<dbReference type="GO" id="GO:0004601">
    <property type="term" value="F:peroxidase activity"/>
    <property type="evidence" value="ECO:0007669"/>
    <property type="project" value="UniProtKB-KW"/>
</dbReference>
<dbReference type="EC" id="1.11.2.4" evidence="9"/>
<dbReference type="InterPro" id="IPR002401">
    <property type="entry name" value="Cyt_P450_E_grp-I"/>
</dbReference>
<keyword evidence="9" id="KW-0575">Peroxidase</keyword>